<keyword evidence="3" id="KW-1185">Reference proteome</keyword>
<protein>
    <submittedName>
        <fullName evidence="2">Uncharacterized protein</fullName>
    </submittedName>
</protein>
<dbReference type="EMBL" id="PJND01000007">
    <property type="protein sequence ID" value="PKW30249.1"/>
    <property type="molecule type" value="Genomic_DNA"/>
</dbReference>
<evidence type="ECO:0000313" key="3">
    <source>
        <dbReference type="Proteomes" id="UP000233767"/>
    </source>
</evidence>
<dbReference type="Proteomes" id="UP000233767">
    <property type="component" value="Unassembled WGS sequence"/>
</dbReference>
<dbReference type="AlphaFoldDB" id="A0A497UES1"/>
<reference evidence="2 4" key="2">
    <citation type="submission" date="2018-10" db="EMBL/GenBank/DDBJ databases">
        <title>Genomic Encyclopedia of Archaeal and Bacterial Type Strains, Phase II (KMG-II): from individual species to whole genera.</title>
        <authorList>
            <person name="Goeker M."/>
        </authorList>
    </citation>
    <scope>NUCLEOTIDE SEQUENCE [LARGE SCALE GENOMIC DNA]</scope>
    <source>
        <strain evidence="2 4">DSM 21886</strain>
    </source>
</reference>
<dbReference type="Proteomes" id="UP000275027">
    <property type="component" value="Unassembled WGS sequence"/>
</dbReference>
<gene>
    <name evidence="1" type="ORF">B0G92_1905</name>
    <name evidence="2" type="ORF">CLV50_2477</name>
</gene>
<dbReference type="Pfam" id="PF20329">
    <property type="entry name" value="DUF6624"/>
    <property type="match status" value="1"/>
</dbReference>
<accession>A0A497UES1</accession>
<comment type="caution">
    <text evidence="2">The sequence shown here is derived from an EMBL/GenBank/DDBJ whole genome shotgun (WGS) entry which is preliminary data.</text>
</comment>
<evidence type="ECO:0000313" key="4">
    <source>
        <dbReference type="Proteomes" id="UP000275027"/>
    </source>
</evidence>
<evidence type="ECO:0000313" key="2">
    <source>
        <dbReference type="EMBL" id="RLJ24589.1"/>
    </source>
</evidence>
<sequence>MKLKLFAVFFITCPLTTFGQDIVYKDIAQQLLSIDESDQKYRNQIDETISRFGNNSKEAKELFKNMKTTDSLNLIQVEKILSKYGWLGADKIGSQANTTLFMVIQHADLPAQLKYLPVMRTAVKQGNAKAASLALLEDRAALKQGKKQIYGSQVSWNMETNVSFVAPLEDPDNVDKRRAAVGLPTLADYLLEIGLDWNVEQYKKELPELEKTFFKKK</sequence>
<dbReference type="EMBL" id="RCCB01000012">
    <property type="protein sequence ID" value="RLJ24589.1"/>
    <property type="molecule type" value="Genomic_DNA"/>
</dbReference>
<proteinExistence type="predicted"/>
<organism evidence="2 4">
    <name type="scientific">Flavobacterium lindanitolerans</name>
    <dbReference type="NCBI Taxonomy" id="428988"/>
    <lineage>
        <taxon>Bacteria</taxon>
        <taxon>Pseudomonadati</taxon>
        <taxon>Bacteroidota</taxon>
        <taxon>Flavobacteriia</taxon>
        <taxon>Flavobacteriales</taxon>
        <taxon>Flavobacteriaceae</taxon>
        <taxon>Flavobacterium</taxon>
    </lineage>
</organism>
<name>A0A497UES1_9FLAO</name>
<dbReference type="RefSeq" id="WP_101471905.1">
    <property type="nucleotide sequence ID" value="NZ_PJND01000007.1"/>
</dbReference>
<reference evidence="1 3" key="1">
    <citation type="submission" date="2017-12" db="EMBL/GenBank/DDBJ databases">
        <title>Genomic Encyclopedia of Type Strains, Phase III (KMG-III): the genomes of soil and plant-associated and newly described type strains.</title>
        <authorList>
            <person name="Whitman W."/>
        </authorList>
    </citation>
    <scope>NUCLEOTIDE SEQUENCE [LARGE SCALE GENOMIC DNA]</scope>
    <source>
        <strain evidence="1 3">IP-10</strain>
    </source>
</reference>
<evidence type="ECO:0000313" key="1">
    <source>
        <dbReference type="EMBL" id="PKW30249.1"/>
    </source>
</evidence>
<dbReference type="InterPro" id="IPR046732">
    <property type="entry name" value="DUF6624"/>
</dbReference>